<name>A0A939H483_9CLOT</name>
<keyword evidence="4" id="KW-1185">Reference proteome</keyword>
<dbReference type="EMBL" id="JAFNJU010000001">
    <property type="protein sequence ID" value="MBO1263844.1"/>
    <property type="molecule type" value="Genomic_DNA"/>
</dbReference>
<dbReference type="Proteomes" id="UP000664218">
    <property type="component" value="Unassembled WGS sequence"/>
</dbReference>
<dbReference type="Pfam" id="PF20251">
    <property type="entry name" value="Big_14"/>
    <property type="match status" value="1"/>
</dbReference>
<dbReference type="InterPro" id="IPR046878">
    <property type="entry name" value="Big_14"/>
</dbReference>
<comment type="caution">
    <text evidence="3">The sequence shown here is derived from an EMBL/GenBank/DDBJ whole genome shotgun (WGS) entry which is preliminary data.</text>
</comment>
<gene>
    <name evidence="3" type="ORF">J3A84_02135</name>
</gene>
<organism evidence="3 4">
    <name type="scientific">Proteiniclasticum aestuarii</name>
    <dbReference type="NCBI Taxonomy" id="2817862"/>
    <lineage>
        <taxon>Bacteria</taxon>
        <taxon>Bacillati</taxon>
        <taxon>Bacillota</taxon>
        <taxon>Clostridia</taxon>
        <taxon>Eubacteriales</taxon>
        <taxon>Clostridiaceae</taxon>
        <taxon>Proteiniclasticum</taxon>
    </lineage>
</organism>
<keyword evidence="1" id="KW-0472">Membrane</keyword>
<sequence length="161" mass="18258">MKKGIYLILVITLIAVGYLIWNGNGASQDEPENENPITNVEFSEDLIVEEITYDSEKKSLRYVVKNNTGETLEYGAMFTIMKRSGDTLMETDLTDDLAFDMALRTVGAGDTFSDEVLFKLLEKPMDSGTYYIIREYMDSNGNEYIPEIYFTKTGEVIQPGR</sequence>
<evidence type="ECO:0000259" key="2">
    <source>
        <dbReference type="Pfam" id="PF20251"/>
    </source>
</evidence>
<evidence type="ECO:0000313" key="4">
    <source>
        <dbReference type="Proteomes" id="UP000664218"/>
    </source>
</evidence>
<evidence type="ECO:0000313" key="3">
    <source>
        <dbReference type="EMBL" id="MBO1263844.1"/>
    </source>
</evidence>
<proteinExistence type="predicted"/>
<accession>A0A939H483</accession>
<keyword evidence="1" id="KW-1133">Transmembrane helix</keyword>
<evidence type="ECO:0000256" key="1">
    <source>
        <dbReference type="SAM" id="Phobius"/>
    </source>
</evidence>
<reference evidence="3" key="1">
    <citation type="submission" date="2021-03" db="EMBL/GenBank/DDBJ databases">
        <title>Proteiniclasticum marinus sp. nov., isolated from tidal flat sediment.</title>
        <authorList>
            <person name="Namirimu T."/>
            <person name="Yang J.-A."/>
            <person name="Yang S.-H."/>
            <person name="Kim Y.-J."/>
            <person name="Kwon K.K."/>
        </authorList>
    </citation>
    <scope>NUCLEOTIDE SEQUENCE</scope>
    <source>
        <strain evidence="3">SCR006</strain>
    </source>
</reference>
<dbReference type="AlphaFoldDB" id="A0A939H483"/>
<feature type="domain" description="Bacterial Ig-like" evidence="2">
    <location>
        <begin position="46"/>
        <end position="136"/>
    </location>
</feature>
<protein>
    <recommendedName>
        <fullName evidence="2">Bacterial Ig-like domain-containing protein</fullName>
    </recommendedName>
</protein>
<feature type="transmembrane region" description="Helical" evidence="1">
    <location>
        <begin position="5"/>
        <end position="21"/>
    </location>
</feature>
<dbReference type="RefSeq" id="WP_207598347.1">
    <property type="nucleotide sequence ID" value="NZ_JAFNJU010000001.1"/>
</dbReference>
<keyword evidence="1" id="KW-0812">Transmembrane</keyword>